<dbReference type="SUPFAM" id="SSF48452">
    <property type="entry name" value="TPR-like"/>
    <property type="match status" value="2"/>
</dbReference>
<dbReference type="Pfam" id="PF00486">
    <property type="entry name" value="Trans_reg_C"/>
    <property type="match status" value="1"/>
</dbReference>
<feature type="domain" description="OmpR/PhoB-type" evidence="4">
    <location>
        <begin position="1"/>
        <end position="90"/>
    </location>
</feature>
<dbReference type="SUPFAM" id="SSF46894">
    <property type="entry name" value="C-terminal effector domain of the bipartite response regulators"/>
    <property type="match status" value="1"/>
</dbReference>
<dbReference type="Gene3D" id="1.10.10.10">
    <property type="entry name" value="Winged helix-like DNA-binding domain superfamily/Winged helix DNA-binding domain"/>
    <property type="match status" value="1"/>
</dbReference>
<dbReference type="RefSeq" id="WP_345134569.1">
    <property type="nucleotide sequence ID" value="NZ_BAABAT010000028.1"/>
</dbReference>
<dbReference type="Pfam" id="PF25872">
    <property type="entry name" value="HTH_77"/>
    <property type="match status" value="1"/>
</dbReference>
<dbReference type="CDD" id="cd15831">
    <property type="entry name" value="BTAD"/>
    <property type="match status" value="1"/>
</dbReference>
<comment type="similarity">
    <text evidence="1">Belongs to the AfsR/DnrI/RedD regulatory family.</text>
</comment>
<evidence type="ECO:0000313" key="5">
    <source>
        <dbReference type="EMBL" id="GAA4257590.1"/>
    </source>
</evidence>
<evidence type="ECO:0000313" key="6">
    <source>
        <dbReference type="Proteomes" id="UP001500620"/>
    </source>
</evidence>
<evidence type="ECO:0000256" key="1">
    <source>
        <dbReference type="ARBA" id="ARBA00005820"/>
    </source>
</evidence>
<reference evidence="6" key="1">
    <citation type="journal article" date="2019" name="Int. J. Syst. Evol. Microbiol.">
        <title>The Global Catalogue of Microorganisms (GCM) 10K type strain sequencing project: providing services to taxonomists for standard genome sequencing and annotation.</title>
        <authorList>
            <consortium name="The Broad Institute Genomics Platform"/>
            <consortium name="The Broad Institute Genome Sequencing Center for Infectious Disease"/>
            <person name="Wu L."/>
            <person name="Ma J."/>
        </authorList>
    </citation>
    <scope>NUCLEOTIDE SEQUENCE [LARGE SCALE GENOMIC DNA]</scope>
    <source>
        <strain evidence="6">JCM 17441</strain>
    </source>
</reference>
<organism evidence="5 6">
    <name type="scientific">Dactylosporangium darangshiense</name>
    <dbReference type="NCBI Taxonomy" id="579108"/>
    <lineage>
        <taxon>Bacteria</taxon>
        <taxon>Bacillati</taxon>
        <taxon>Actinomycetota</taxon>
        <taxon>Actinomycetes</taxon>
        <taxon>Micromonosporales</taxon>
        <taxon>Micromonosporaceae</taxon>
        <taxon>Dactylosporangium</taxon>
    </lineage>
</organism>
<proteinExistence type="inferred from homology"/>
<dbReference type="Gene3D" id="1.25.40.10">
    <property type="entry name" value="Tetratricopeptide repeat domain"/>
    <property type="match status" value="2"/>
</dbReference>
<dbReference type="EMBL" id="BAABAT010000028">
    <property type="protein sequence ID" value="GAA4257590.1"/>
    <property type="molecule type" value="Genomic_DNA"/>
</dbReference>
<dbReference type="SMART" id="SM00862">
    <property type="entry name" value="Trans_reg_C"/>
    <property type="match status" value="1"/>
</dbReference>
<sequence>MWIGLLGPLEVRAGDGAPVEVGGTRLRVLVTLLALEPGRVVPAARLVDGVWGEHPPSGAGNALQSLVSRLRRALPEGVLQARPTGYLLDVEPSAVDHVRFEELVRQARAAQSSEPAAAVALFRAAEGLWRGPALVDADDAAFARPWRARLDELRFAATEDRLEAELGIGERVVAELEALVAAHPLRERLVGLLMRALADAGRGAEALAAFERCRGRLAEELGADPSAQLVDVHLGILRGEAERDRREPAAGNLRAPLTSFVGRDAEVGAVRRLVGAGRLVTLVGAGGAGKTRLSVETGRTLGEQIPDGVWLVELAPVTDADDVLQAVWAALGLRDPAGRPKQGLIGAGPDPDAADAPRRLANALAHRRLLLILDNCEHVIGAAAALAERLLGESPHLRILATSREPLGITGEVLYGVEPLSLPPVDAEPADAETFPSVRLFRDRAAAVRPGLVLDAATVDAAVRICRALDGMPLAIELAAARCRTLAPAQIADRLDDRFRLLTRGSRTALPRHQTLRAVVDWSWDQLGEPERAMLRRLAIFPGAATAESAAAVCDPDGRLGDPEELLTTLAEKSLLLAGDDLRYRMLETIRAYGLERLDEHGETDEVRRRHGAWFLALAERLEPLLRTDRQLEALDELNAEHDNLHGALRRAIAAGDTELAVRLVSVVGWYWWLGGHRVEGATLAVAALSMPGPSDREARAMACGVAAVNGFDGLGDTDMLDSWFQEAMGYTGAHPMFRLFQVVAFLYREGPTSGVLERIGTLSDDPDPWIAGLGRLLVGHTLINVGAKFGEAEVAFRASLDRFRGIGERWGMSFALAALAEVAGREGRHREAIGYYEEALTNLRALGATEDRPVTEVRLGQEYLLVGDAERADAVFAEARRTALRAGVPDSIAFVEYAFADRFLRAGDIEQARIRFARALELVGGNRVSSQMLGLLHSGRSLVLAHDGEHAAAAEGLRTAIAYGRAAFDAAMAGAAIDDGAEAALLAGDPYRALTLCSVADTVRGGPDQTRPWAAAVAERARAALTDADAAAAVEHGRKATMENILEYFSAGDVENAGGGGDVPA</sequence>
<dbReference type="Pfam" id="PF13401">
    <property type="entry name" value="AAA_22"/>
    <property type="match status" value="1"/>
</dbReference>
<dbReference type="SUPFAM" id="SSF52540">
    <property type="entry name" value="P-loop containing nucleoside triphosphate hydrolases"/>
    <property type="match status" value="1"/>
</dbReference>
<name>A0ABP8DJJ2_9ACTN</name>
<keyword evidence="2 3" id="KW-0238">DNA-binding</keyword>
<feature type="DNA-binding region" description="OmpR/PhoB-type" evidence="3">
    <location>
        <begin position="1"/>
        <end position="90"/>
    </location>
</feature>
<evidence type="ECO:0000256" key="2">
    <source>
        <dbReference type="ARBA" id="ARBA00023125"/>
    </source>
</evidence>
<evidence type="ECO:0000256" key="3">
    <source>
        <dbReference type="PROSITE-ProRule" id="PRU01091"/>
    </source>
</evidence>
<dbReference type="InterPro" id="IPR001867">
    <property type="entry name" value="OmpR/PhoB-type_DNA-bd"/>
</dbReference>
<protein>
    <submittedName>
        <fullName evidence="5">BTAD domain-containing putative transcriptional regulator</fullName>
    </submittedName>
</protein>
<dbReference type="InterPro" id="IPR011990">
    <property type="entry name" value="TPR-like_helical_dom_sf"/>
</dbReference>
<dbReference type="InterPro" id="IPR058852">
    <property type="entry name" value="HTH_77"/>
</dbReference>
<dbReference type="Proteomes" id="UP001500620">
    <property type="component" value="Unassembled WGS sequence"/>
</dbReference>
<dbReference type="InterPro" id="IPR049945">
    <property type="entry name" value="AAA_22"/>
</dbReference>
<dbReference type="InterPro" id="IPR027417">
    <property type="entry name" value="P-loop_NTPase"/>
</dbReference>
<accession>A0ABP8DJJ2</accession>
<dbReference type="InterPro" id="IPR005158">
    <property type="entry name" value="BTAD"/>
</dbReference>
<dbReference type="PANTHER" id="PTHR47691:SF3">
    <property type="entry name" value="HTH-TYPE TRANSCRIPTIONAL REGULATOR RV0890C-RELATED"/>
    <property type="match status" value="1"/>
</dbReference>
<keyword evidence="6" id="KW-1185">Reference proteome</keyword>
<dbReference type="Pfam" id="PF03704">
    <property type="entry name" value="BTAD"/>
    <property type="match status" value="1"/>
</dbReference>
<evidence type="ECO:0000259" key="4">
    <source>
        <dbReference type="PROSITE" id="PS51755"/>
    </source>
</evidence>
<dbReference type="PROSITE" id="PS51755">
    <property type="entry name" value="OMPR_PHOB"/>
    <property type="match status" value="1"/>
</dbReference>
<dbReference type="InterPro" id="IPR016032">
    <property type="entry name" value="Sig_transdc_resp-reg_C-effctor"/>
</dbReference>
<dbReference type="InterPro" id="IPR036388">
    <property type="entry name" value="WH-like_DNA-bd_sf"/>
</dbReference>
<dbReference type="SMART" id="SM01043">
    <property type="entry name" value="BTAD"/>
    <property type="match status" value="1"/>
</dbReference>
<comment type="caution">
    <text evidence="5">The sequence shown here is derived from an EMBL/GenBank/DDBJ whole genome shotgun (WGS) entry which is preliminary data.</text>
</comment>
<dbReference type="PANTHER" id="PTHR47691">
    <property type="entry name" value="REGULATOR-RELATED"/>
    <property type="match status" value="1"/>
</dbReference>
<gene>
    <name evidence="5" type="ORF">GCM10022255_074950</name>
</gene>
<dbReference type="PRINTS" id="PR00364">
    <property type="entry name" value="DISEASERSIST"/>
</dbReference>